<dbReference type="GO" id="GO:0050519">
    <property type="term" value="F:holo-citrate lyase synthase activity"/>
    <property type="evidence" value="ECO:0007669"/>
    <property type="project" value="UniProtKB-EC"/>
</dbReference>
<dbReference type="OrthoDB" id="114886at2"/>
<dbReference type="GO" id="GO:0051191">
    <property type="term" value="P:prosthetic group biosynthetic process"/>
    <property type="evidence" value="ECO:0007669"/>
    <property type="project" value="InterPro"/>
</dbReference>
<dbReference type="NCBIfam" id="TIGR03124">
    <property type="entry name" value="citrate_citX"/>
    <property type="match status" value="1"/>
</dbReference>
<reference evidence="5 6" key="1">
    <citation type="submission" date="2018-08" db="EMBL/GenBank/DDBJ databases">
        <title>A genome reference for cultivated species of the human gut microbiota.</title>
        <authorList>
            <person name="Zou Y."/>
            <person name="Xue W."/>
            <person name="Luo G."/>
        </authorList>
    </citation>
    <scope>NUCLEOTIDE SEQUENCE [LARGE SCALE GENOMIC DNA]</scope>
    <source>
        <strain evidence="5 6">AF42-9</strain>
    </source>
</reference>
<dbReference type="GO" id="GO:0016829">
    <property type="term" value="F:lyase activity"/>
    <property type="evidence" value="ECO:0007669"/>
    <property type="project" value="UniProtKB-KW"/>
</dbReference>
<keyword evidence="5" id="KW-0456">Lyase</keyword>
<organism evidence="5 6">
    <name type="scientific">Leyella stercorea</name>
    <dbReference type="NCBI Taxonomy" id="363265"/>
    <lineage>
        <taxon>Bacteria</taxon>
        <taxon>Pseudomonadati</taxon>
        <taxon>Bacteroidota</taxon>
        <taxon>Bacteroidia</taxon>
        <taxon>Bacteroidales</taxon>
        <taxon>Prevotellaceae</taxon>
        <taxon>Leyella</taxon>
    </lineage>
</organism>
<dbReference type="InterPro" id="IPR005551">
    <property type="entry name" value="CitX"/>
</dbReference>
<evidence type="ECO:0000256" key="2">
    <source>
        <dbReference type="ARBA" id="ARBA00022679"/>
    </source>
</evidence>
<dbReference type="RefSeq" id="WP_118355991.1">
    <property type="nucleotide sequence ID" value="NZ_CAUBWD010000003.1"/>
</dbReference>
<sequence>MITLHELLASRDARHATQQKLLAEHSGKTLVCLTVVMPGSVKRNHQSLCAAHAAVEAIREAFHLNDMSDTEREAVLTERDLNTGYEAYLITPLPLLEAKRIAVTIEDTHPLGRLFDIDVINSDGIPVARNDIGEKPRRCLVCEHEARYCMRMRWHTQEEIWAKINEMVDLYTKARQT</sequence>
<dbReference type="EC" id="2.7.7.61" evidence="1"/>
<proteinExistence type="predicted"/>
<evidence type="ECO:0000256" key="1">
    <source>
        <dbReference type="ARBA" id="ARBA00012524"/>
    </source>
</evidence>
<accession>A0A415GF19</accession>
<dbReference type="EMBL" id="QRNO01000083">
    <property type="protein sequence ID" value="RHK47710.1"/>
    <property type="molecule type" value="Genomic_DNA"/>
</dbReference>
<keyword evidence="2 5" id="KW-0808">Transferase</keyword>
<keyword evidence="6" id="KW-1185">Reference proteome</keyword>
<gene>
    <name evidence="5" type="primary">citX</name>
    <name evidence="5" type="ORF">DW060_11835</name>
</gene>
<protein>
    <recommendedName>
        <fullName evidence="1">citrate lyase holo-[acyl-carrier protein] synthase</fullName>
        <ecNumber evidence="1">2.7.7.61</ecNumber>
    </recommendedName>
</protein>
<comment type="caution">
    <text evidence="5">The sequence shown here is derived from an EMBL/GenBank/DDBJ whole genome shotgun (WGS) entry which is preliminary data.</text>
</comment>
<dbReference type="AlphaFoldDB" id="A0A415GF19"/>
<keyword evidence="3 5" id="KW-0548">Nucleotidyltransferase</keyword>
<evidence type="ECO:0000256" key="3">
    <source>
        <dbReference type="ARBA" id="ARBA00022695"/>
    </source>
</evidence>
<evidence type="ECO:0000313" key="5">
    <source>
        <dbReference type="EMBL" id="RHK47710.1"/>
    </source>
</evidence>
<dbReference type="Proteomes" id="UP000286598">
    <property type="component" value="Unassembled WGS sequence"/>
</dbReference>
<name>A0A415GF19_9BACT</name>
<evidence type="ECO:0000256" key="4">
    <source>
        <dbReference type="ARBA" id="ARBA00048574"/>
    </source>
</evidence>
<comment type="catalytic activity">
    <reaction evidence="4">
        <text>apo-[citrate lyase ACP] + 2'-(5''-triphospho-alpha-D-ribosyl)-3'-dephospho-CoA = holo-[citrate lyase ACP] + diphosphate</text>
        <dbReference type="Rhea" id="RHEA:16333"/>
        <dbReference type="Rhea" id="RHEA-COMP:10157"/>
        <dbReference type="Rhea" id="RHEA-COMP:10158"/>
        <dbReference type="ChEBI" id="CHEBI:29999"/>
        <dbReference type="ChEBI" id="CHEBI:33019"/>
        <dbReference type="ChEBI" id="CHEBI:61378"/>
        <dbReference type="ChEBI" id="CHEBI:82683"/>
        <dbReference type="EC" id="2.7.7.61"/>
    </reaction>
</comment>
<evidence type="ECO:0000313" key="6">
    <source>
        <dbReference type="Proteomes" id="UP000286598"/>
    </source>
</evidence>
<dbReference type="Pfam" id="PF03802">
    <property type="entry name" value="CitX"/>
    <property type="match status" value="1"/>
</dbReference>